<protein>
    <submittedName>
        <fullName evidence="7">M67 family metallopeptidase</fullName>
    </submittedName>
</protein>
<evidence type="ECO:0000256" key="1">
    <source>
        <dbReference type="ARBA" id="ARBA00022670"/>
    </source>
</evidence>
<evidence type="ECO:0000256" key="2">
    <source>
        <dbReference type="ARBA" id="ARBA00022723"/>
    </source>
</evidence>
<dbReference type="SMART" id="SM00232">
    <property type="entry name" value="JAB_MPN"/>
    <property type="match status" value="1"/>
</dbReference>
<dbReference type="InterPro" id="IPR000555">
    <property type="entry name" value="JAMM/MPN+_dom"/>
</dbReference>
<accession>A0ABU2ZEB5</accession>
<dbReference type="PANTHER" id="PTHR34858:SF1">
    <property type="entry name" value="CYSO-CYSTEINE PEPTIDASE"/>
    <property type="match status" value="1"/>
</dbReference>
<dbReference type="RefSeq" id="WP_311339201.1">
    <property type="nucleotide sequence ID" value="NZ_JAVRHS010000001.1"/>
</dbReference>
<dbReference type="InterPro" id="IPR037518">
    <property type="entry name" value="MPN"/>
</dbReference>
<dbReference type="Gene3D" id="3.40.140.10">
    <property type="entry name" value="Cytidine Deaminase, domain 2"/>
    <property type="match status" value="1"/>
</dbReference>
<keyword evidence="5" id="KW-0482">Metalloprotease</keyword>
<keyword evidence="2" id="KW-0479">Metal-binding</keyword>
<evidence type="ECO:0000313" key="7">
    <source>
        <dbReference type="EMBL" id="MDT0574624.1"/>
    </source>
</evidence>
<dbReference type="InterPro" id="IPR028090">
    <property type="entry name" value="JAB_dom_prok"/>
</dbReference>
<sequence length="144" mass="15657">MGLILPSIIEAQLLAHAAAAFPYECCGLLLGSGAGDTNKDPNHVEKARYDAADIIQVQPARNIAADRATRFEIDPQVLIDAHRNSRAGGLQVLGYYHSHPAGPPRPSRIDQELAARDGRIWAIVGEGRVELWRDCPAGFVPLRE</sequence>
<gene>
    <name evidence="7" type="ORF">RM533_00330</name>
</gene>
<evidence type="ECO:0000256" key="4">
    <source>
        <dbReference type="ARBA" id="ARBA00022833"/>
    </source>
</evidence>
<organism evidence="7 8">
    <name type="scientific">Croceicoccus esteveae</name>
    <dbReference type="NCBI Taxonomy" id="3075597"/>
    <lineage>
        <taxon>Bacteria</taxon>
        <taxon>Pseudomonadati</taxon>
        <taxon>Pseudomonadota</taxon>
        <taxon>Alphaproteobacteria</taxon>
        <taxon>Sphingomonadales</taxon>
        <taxon>Erythrobacteraceae</taxon>
        <taxon>Croceicoccus</taxon>
    </lineage>
</organism>
<evidence type="ECO:0000313" key="8">
    <source>
        <dbReference type="Proteomes" id="UP001259803"/>
    </source>
</evidence>
<dbReference type="Proteomes" id="UP001259803">
    <property type="component" value="Unassembled WGS sequence"/>
</dbReference>
<dbReference type="PROSITE" id="PS50249">
    <property type="entry name" value="MPN"/>
    <property type="match status" value="1"/>
</dbReference>
<keyword evidence="4" id="KW-0862">Zinc</keyword>
<keyword evidence="3" id="KW-0378">Hydrolase</keyword>
<dbReference type="CDD" id="cd08070">
    <property type="entry name" value="MPN_like"/>
    <property type="match status" value="1"/>
</dbReference>
<dbReference type="Pfam" id="PF14464">
    <property type="entry name" value="Prok-JAB"/>
    <property type="match status" value="1"/>
</dbReference>
<keyword evidence="8" id="KW-1185">Reference proteome</keyword>
<reference evidence="7 8" key="1">
    <citation type="submission" date="2023-09" db="EMBL/GenBank/DDBJ databases">
        <authorList>
            <person name="Rey-Velasco X."/>
        </authorList>
    </citation>
    <scope>NUCLEOTIDE SEQUENCE [LARGE SCALE GENOMIC DNA]</scope>
    <source>
        <strain evidence="7 8">F390</strain>
    </source>
</reference>
<name>A0ABU2ZEB5_9SPHN</name>
<evidence type="ECO:0000256" key="5">
    <source>
        <dbReference type="ARBA" id="ARBA00023049"/>
    </source>
</evidence>
<proteinExistence type="predicted"/>
<comment type="caution">
    <text evidence="7">The sequence shown here is derived from an EMBL/GenBank/DDBJ whole genome shotgun (WGS) entry which is preliminary data.</text>
</comment>
<dbReference type="PANTHER" id="PTHR34858">
    <property type="entry name" value="CYSO-CYSTEINE PEPTIDASE"/>
    <property type="match status" value="1"/>
</dbReference>
<dbReference type="SUPFAM" id="SSF102712">
    <property type="entry name" value="JAB1/MPN domain"/>
    <property type="match status" value="1"/>
</dbReference>
<keyword evidence="1" id="KW-0645">Protease</keyword>
<dbReference type="InterPro" id="IPR051929">
    <property type="entry name" value="VirAsm_ModProt"/>
</dbReference>
<evidence type="ECO:0000259" key="6">
    <source>
        <dbReference type="PROSITE" id="PS50249"/>
    </source>
</evidence>
<dbReference type="EMBL" id="JAVRHS010000001">
    <property type="protein sequence ID" value="MDT0574624.1"/>
    <property type="molecule type" value="Genomic_DNA"/>
</dbReference>
<feature type="domain" description="MPN" evidence="6">
    <location>
        <begin position="3"/>
        <end position="144"/>
    </location>
</feature>
<evidence type="ECO:0000256" key="3">
    <source>
        <dbReference type="ARBA" id="ARBA00022801"/>
    </source>
</evidence>